<dbReference type="EMBL" id="MKGL01000089">
    <property type="protein sequence ID" value="RNF07306.1"/>
    <property type="molecule type" value="Genomic_DNA"/>
</dbReference>
<dbReference type="AlphaFoldDB" id="A0A3R7KIV1"/>
<protein>
    <submittedName>
        <fullName evidence="1">Uncharacterized protein</fullName>
    </submittedName>
</protein>
<keyword evidence="2" id="KW-1185">Reference proteome</keyword>
<organism evidence="1 2">
    <name type="scientific">Trypanosoma rangeli</name>
    <dbReference type="NCBI Taxonomy" id="5698"/>
    <lineage>
        <taxon>Eukaryota</taxon>
        <taxon>Discoba</taxon>
        <taxon>Euglenozoa</taxon>
        <taxon>Kinetoplastea</taxon>
        <taxon>Metakinetoplastina</taxon>
        <taxon>Trypanosomatida</taxon>
        <taxon>Trypanosomatidae</taxon>
        <taxon>Trypanosoma</taxon>
        <taxon>Herpetosoma</taxon>
    </lineage>
</organism>
<accession>A0A3R7KIV1</accession>
<comment type="caution">
    <text evidence="1">The sequence shown here is derived from an EMBL/GenBank/DDBJ whole genome shotgun (WGS) entry which is preliminary data.</text>
</comment>
<dbReference type="Proteomes" id="UP000283634">
    <property type="component" value="Unassembled WGS sequence"/>
</dbReference>
<proteinExistence type="predicted"/>
<gene>
    <name evidence="1" type="ORF">TraAM80_03441</name>
</gene>
<name>A0A3R7KIV1_TRYRA</name>
<evidence type="ECO:0000313" key="2">
    <source>
        <dbReference type="Proteomes" id="UP000283634"/>
    </source>
</evidence>
<dbReference type="GeneID" id="40327374"/>
<evidence type="ECO:0000313" key="1">
    <source>
        <dbReference type="EMBL" id="RNF07306.1"/>
    </source>
</evidence>
<sequence length="135" mass="14440">MVEAAAVVVFPQHHVGCVGDHRGRRDSSSPSPTRADTCVETQQPSLPCILRGRGARTGGVWVFIAPLLLPRRLGTHGCGVFCCGQSAVRASASHFGHSQCTVLLSVGSLCASLADDTPKTRNLPRRRAVFVWPPR</sequence>
<dbReference type="RefSeq" id="XP_029239745.1">
    <property type="nucleotide sequence ID" value="XM_029380413.1"/>
</dbReference>
<reference evidence="1 2" key="1">
    <citation type="journal article" date="2018" name="BMC Genomics">
        <title>Genomic comparison of Trypanosoma conorhini and Trypanosoma rangeli to Trypanosoma cruzi strains of high and low virulence.</title>
        <authorList>
            <person name="Bradwell K.R."/>
            <person name="Koparde V.N."/>
            <person name="Matveyev A.V."/>
            <person name="Serrano M.G."/>
            <person name="Alves J.M."/>
            <person name="Parikh H."/>
            <person name="Huang B."/>
            <person name="Lee V."/>
            <person name="Espinosa-Alvarez O."/>
            <person name="Ortiz P.A."/>
            <person name="Costa-Martins A.G."/>
            <person name="Teixeira M.M."/>
            <person name="Buck G.A."/>
        </authorList>
    </citation>
    <scope>NUCLEOTIDE SEQUENCE [LARGE SCALE GENOMIC DNA]</scope>
    <source>
        <strain evidence="1 2">AM80</strain>
    </source>
</reference>